<keyword evidence="26" id="KW-0449">Lipoprotein</keyword>
<keyword evidence="23" id="KW-1015">Disulfide bond</keyword>
<dbReference type="GO" id="GO:0006898">
    <property type="term" value="P:receptor-mediated endocytosis"/>
    <property type="evidence" value="ECO:0007669"/>
    <property type="project" value="TreeGrafter"/>
</dbReference>
<keyword evidence="12" id="KW-0813">Transport</keyword>
<keyword evidence="14" id="KW-1017">Isopeptide bond</keyword>
<comment type="similarity">
    <text evidence="10">Belongs to the CD36 family.</text>
</comment>
<keyword evidence="17" id="KW-0130">Cell adhesion</keyword>
<keyword evidence="25" id="KW-0325">Glycoprotein</keyword>
<feature type="transmembrane region" description="Helical" evidence="32">
    <location>
        <begin position="9"/>
        <end position="31"/>
    </location>
</feature>
<comment type="catalytic activity">
    <reaction evidence="1">
        <text>(9Z,12Z)-octadecadienoate(out) = (9Z,12Z)-octadecadienoate(in)</text>
        <dbReference type="Rhea" id="RHEA:45264"/>
        <dbReference type="ChEBI" id="CHEBI:30245"/>
    </reaction>
    <physiologicalReaction direction="left-to-right" evidence="1">
        <dbReference type="Rhea" id="RHEA:45265"/>
    </physiologicalReaction>
</comment>
<evidence type="ECO:0000256" key="24">
    <source>
        <dbReference type="ARBA" id="ARBA00023170"/>
    </source>
</evidence>
<dbReference type="GO" id="GO:0030169">
    <property type="term" value="F:low-density lipoprotein particle binding"/>
    <property type="evidence" value="ECO:0007669"/>
    <property type="project" value="TreeGrafter"/>
</dbReference>
<comment type="catalytic activity">
    <reaction evidence="2">
        <text>(9Z)-octadecenoate(out) = (9Z)-octadecenoate(in)</text>
        <dbReference type="Rhea" id="RHEA:33655"/>
        <dbReference type="ChEBI" id="CHEBI:30823"/>
    </reaction>
    <physiologicalReaction direction="left-to-right" evidence="2">
        <dbReference type="Rhea" id="RHEA:33656"/>
    </physiologicalReaction>
</comment>
<evidence type="ECO:0000256" key="32">
    <source>
        <dbReference type="SAM" id="Phobius"/>
    </source>
</evidence>
<proteinExistence type="inferred from homology"/>
<evidence type="ECO:0000256" key="29">
    <source>
        <dbReference type="ARBA" id="ARBA00031821"/>
    </source>
</evidence>
<keyword evidence="18 32" id="KW-1133">Transmembrane helix</keyword>
<reference evidence="33" key="2">
    <citation type="submission" date="2025-08" db="UniProtKB">
        <authorList>
            <consortium name="Ensembl"/>
        </authorList>
    </citation>
    <scope>IDENTIFICATION</scope>
</reference>
<dbReference type="PANTHER" id="PTHR11923">
    <property type="entry name" value="SCAVENGER RECEPTOR CLASS B TYPE-1 SR-B1"/>
    <property type="match status" value="1"/>
</dbReference>
<reference evidence="33" key="3">
    <citation type="submission" date="2025-09" db="UniProtKB">
        <authorList>
            <consortium name="Ensembl"/>
        </authorList>
    </citation>
    <scope>IDENTIFICATION</scope>
</reference>
<evidence type="ECO:0000256" key="21">
    <source>
        <dbReference type="ARBA" id="ARBA00023136"/>
    </source>
</evidence>
<evidence type="ECO:0000256" key="27">
    <source>
        <dbReference type="ARBA" id="ARBA00023949"/>
    </source>
</evidence>
<dbReference type="GO" id="GO:0019915">
    <property type="term" value="P:lipid storage"/>
    <property type="evidence" value="ECO:0007669"/>
    <property type="project" value="TreeGrafter"/>
</dbReference>
<dbReference type="Pfam" id="PF01130">
    <property type="entry name" value="CD36"/>
    <property type="match status" value="2"/>
</dbReference>
<evidence type="ECO:0000256" key="12">
    <source>
        <dbReference type="ARBA" id="ARBA00022448"/>
    </source>
</evidence>
<dbReference type="Ensembl" id="ENSEEET00000064471.1">
    <property type="protein sequence ID" value="ENSEEEP00000061358.1"/>
    <property type="gene ID" value="ENSEEEG00000024515.2"/>
</dbReference>
<evidence type="ECO:0000256" key="20">
    <source>
        <dbReference type="ARBA" id="ARBA00023055"/>
    </source>
</evidence>
<feature type="transmembrane region" description="Helical" evidence="32">
    <location>
        <begin position="410"/>
        <end position="430"/>
    </location>
</feature>
<evidence type="ECO:0000256" key="18">
    <source>
        <dbReference type="ARBA" id="ARBA00022989"/>
    </source>
</evidence>
<dbReference type="GO" id="GO:0005901">
    <property type="term" value="C:caveola"/>
    <property type="evidence" value="ECO:0007669"/>
    <property type="project" value="TreeGrafter"/>
</dbReference>
<evidence type="ECO:0000256" key="11">
    <source>
        <dbReference type="ARBA" id="ARBA00020772"/>
    </source>
</evidence>
<dbReference type="PANTHER" id="PTHR11923:SF12">
    <property type="entry name" value="PLATELET GLYCOPROTEIN 4"/>
    <property type="match status" value="1"/>
</dbReference>
<dbReference type="GO" id="GO:0042953">
    <property type="term" value="P:lipoprotein transport"/>
    <property type="evidence" value="ECO:0007669"/>
    <property type="project" value="TreeGrafter"/>
</dbReference>
<keyword evidence="21 32" id="KW-0472">Membrane</keyword>
<evidence type="ECO:0000256" key="13">
    <source>
        <dbReference type="ARBA" id="ARBA00022475"/>
    </source>
</evidence>
<comment type="catalytic activity">
    <reaction evidence="3">
        <text>hexadecanoate(out) = hexadecanoate(in)</text>
        <dbReference type="Rhea" id="RHEA:45256"/>
        <dbReference type="ChEBI" id="CHEBI:7896"/>
    </reaction>
    <physiologicalReaction direction="left-to-right" evidence="3">
        <dbReference type="Rhea" id="RHEA:45257"/>
    </physiologicalReaction>
</comment>
<evidence type="ECO:0000256" key="3">
    <source>
        <dbReference type="ARBA" id="ARBA00000934"/>
    </source>
</evidence>
<accession>A0AAY5EX93</accession>
<dbReference type="GeneTree" id="ENSGT00940000153372"/>
<dbReference type="GO" id="GO:0005041">
    <property type="term" value="F:low-density lipoprotein particle receptor activity"/>
    <property type="evidence" value="ECO:0007669"/>
    <property type="project" value="TreeGrafter"/>
</dbReference>
<dbReference type="PRINTS" id="PR01610">
    <property type="entry name" value="CD36ANTIGEN"/>
</dbReference>
<keyword evidence="22" id="KW-0564">Palmitate</keyword>
<evidence type="ECO:0000256" key="8">
    <source>
        <dbReference type="ARBA" id="ARBA00004555"/>
    </source>
</evidence>
<evidence type="ECO:0000313" key="33">
    <source>
        <dbReference type="Ensembl" id="ENSEEEP00000061358.1"/>
    </source>
</evidence>
<evidence type="ECO:0000256" key="31">
    <source>
        <dbReference type="ARBA" id="ARBA00032780"/>
    </source>
</evidence>
<organism evidence="33 34">
    <name type="scientific">Electrophorus electricus</name>
    <name type="common">Electric eel</name>
    <name type="synonym">Gymnotus electricus</name>
    <dbReference type="NCBI Taxonomy" id="8005"/>
    <lineage>
        <taxon>Eukaryota</taxon>
        <taxon>Metazoa</taxon>
        <taxon>Chordata</taxon>
        <taxon>Craniata</taxon>
        <taxon>Vertebrata</taxon>
        <taxon>Euteleostomi</taxon>
        <taxon>Actinopterygii</taxon>
        <taxon>Neopterygii</taxon>
        <taxon>Teleostei</taxon>
        <taxon>Ostariophysi</taxon>
        <taxon>Gymnotiformes</taxon>
        <taxon>Gymnotoidei</taxon>
        <taxon>Gymnotidae</taxon>
        <taxon>Electrophorus</taxon>
    </lineage>
</organism>
<evidence type="ECO:0000256" key="9">
    <source>
        <dbReference type="ARBA" id="ARBA00004651"/>
    </source>
</evidence>
<name>A0AAY5EX93_ELEEL</name>
<keyword evidence="15 32" id="KW-0812">Transmembrane</keyword>
<dbReference type="GO" id="GO:0005794">
    <property type="term" value="C:Golgi apparatus"/>
    <property type="evidence" value="ECO:0007669"/>
    <property type="project" value="UniProtKB-SubCell"/>
</dbReference>
<dbReference type="GO" id="GO:0005044">
    <property type="term" value="F:scavenger receptor activity"/>
    <property type="evidence" value="ECO:0007669"/>
    <property type="project" value="TreeGrafter"/>
</dbReference>
<keyword evidence="19" id="KW-0333">Golgi apparatus</keyword>
<comment type="subcellular location">
    <subcellularLocation>
        <location evidence="6">Apical cell membrane</location>
    </subcellularLocation>
    <subcellularLocation>
        <location evidence="9">Cell membrane</location>
        <topology evidence="9">Multi-pass membrane protein</topology>
    </subcellularLocation>
    <subcellularLocation>
        <location evidence="8">Golgi apparatus</location>
    </subcellularLocation>
    <subcellularLocation>
        <location evidence="7">Membrane raft</location>
    </subcellularLocation>
</comment>
<dbReference type="GO" id="GO:0007155">
    <property type="term" value="P:cell adhesion"/>
    <property type="evidence" value="ECO:0007669"/>
    <property type="project" value="UniProtKB-KW"/>
</dbReference>
<evidence type="ECO:0000256" key="23">
    <source>
        <dbReference type="ARBA" id="ARBA00023157"/>
    </source>
</evidence>
<evidence type="ECO:0000256" key="7">
    <source>
        <dbReference type="ARBA" id="ARBA00004285"/>
    </source>
</evidence>
<dbReference type="GO" id="GO:0009986">
    <property type="term" value="C:cell surface"/>
    <property type="evidence" value="ECO:0007669"/>
    <property type="project" value="TreeGrafter"/>
</dbReference>
<evidence type="ECO:0000256" key="5">
    <source>
        <dbReference type="ARBA" id="ARBA00001892"/>
    </source>
</evidence>
<evidence type="ECO:0000256" key="25">
    <source>
        <dbReference type="ARBA" id="ARBA00023180"/>
    </source>
</evidence>
<dbReference type="GO" id="GO:0016324">
    <property type="term" value="C:apical plasma membrane"/>
    <property type="evidence" value="ECO:0007669"/>
    <property type="project" value="UniProtKB-SubCell"/>
</dbReference>
<evidence type="ECO:0000256" key="16">
    <source>
        <dbReference type="ARBA" id="ARBA00022843"/>
    </source>
</evidence>
<evidence type="ECO:0000256" key="2">
    <source>
        <dbReference type="ARBA" id="ARBA00000626"/>
    </source>
</evidence>
<evidence type="ECO:0000256" key="17">
    <source>
        <dbReference type="ARBA" id="ARBA00022889"/>
    </source>
</evidence>
<evidence type="ECO:0000313" key="34">
    <source>
        <dbReference type="Proteomes" id="UP000314983"/>
    </source>
</evidence>
<evidence type="ECO:0000256" key="19">
    <source>
        <dbReference type="ARBA" id="ARBA00023034"/>
    </source>
</evidence>
<keyword evidence="16" id="KW-0832">Ubl conjugation</keyword>
<dbReference type="InterPro" id="IPR002159">
    <property type="entry name" value="CD36_fam"/>
</dbReference>
<dbReference type="GO" id="GO:0034383">
    <property type="term" value="P:low-density lipoprotein particle clearance"/>
    <property type="evidence" value="ECO:0007669"/>
    <property type="project" value="TreeGrafter"/>
</dbReference>
<evidence type="ECO:0000256" key="4">
    <source>
        <dbReference type="ARBA" id="ARBA00000996"/>
    </source>
</evidence>
<evidence type="ECO:0000256" key="22">
    <source>
        <dbReference type="ARBA" id="ARBA00023139"/>
    </source>
</evidence>
<dbReference type="InterPro" id="IPR005428">
    <property type="entry name" value="CD36/SCARB1/SNMP1"/>
</dbReference>
<evidence type="ECO:0000256" key="14">
    <source>
        <dbReference type="ARBA" id="ARBA00022499"/>
    </source>
</evidence>
<evidence type="ECO:0000256" key="6">
    <source>
        <dbReference type="ARBA" id="ARBA00004221"/>
    </source>
</evidence>
<comment type="catalytic activity">
    <reaction evidence="5">
        <text>butanoate(out) = butanoate(in)</text>
        <dbReference type="Rhea" id="RHEA:45248"/>
        <dbReference type="ChEBI" id="CHEBI:17968"/>
    </reaction>
    <physiologicalReaction direction="left-to-right" evidence="5">
        <dbReference type="Rhea" id="RHEA:45249"/>
    </physiologicalReaction>
</comment>
<dbReference type="PRINTS" id="PR01609">
    <property type="entry name" value="CD36FAMILY"/>
</dbReference>
<evidence type="ECO:0000256" key="10">
    <source>
        <dbReference type="ARBA" id="ARBA00010532"/>
    </source>
</evidence>
<dbReference type="Proteomes" id="UP000314983">
    <property type="component" value="Chromosome 7"/>
</dbReference>
<protein>
    <recommendedName>
        <fullName evidence="11">Platelet glycoprotein 4</fullName>
    </recommendedName>
    <alternativeName>
        <fullName evidence="31">Glycoprotein IIIb</fullName>
    </alternativeName>
    <alternativeName>
        <fullName evidence="29">PAS IV</fullName>
    </alternativeName>
    <alternativeName>
        <fullName evidence="30">PAS-4</fullName>
    </alternativeName>
    <alternativeName>
        <fullName evidence="28">Platelet glycoprotein IV</fullName>
    </alternativeName>
</protein>
<reference evidence="33 34" key="1">
    <citation type="submission" date="2020-05" db="EMBL/GenBank/DDBJ databases">
        <title>Electrophorus electricus (electric eel) genome, fEleEle1, primary haplotype.</title>
        <authorList>
            <person name="Myers G."/>
            <person name="Meyer A."/>
            <person name="Fedrigo O."/>
            <person name="Formenti G."/>
            <person name="Rhie A."/>
            <person name="Tracey A."/>
            <person name="Sims Y."/>
            <person name="Jarvis E.D."/>
        </authorList>
    </citation>
    <scope>NUCLEOTIDE SEQUENCE [LARGE SCALE GENOMIC DNA]</scope>
</reference>
<dbReference type="GO" id="GO:0044539">
    <property type="term" value="P:long-chain fatty acid import into cell"/>
    <property type="evidence" value="ECO:0007669"/>
    <property type="project" value="TreeGrafter"/>
</dbReference>
<comment type="catalytic activity">
    <reaction evidence="4">
        <text>tetradecanoate(out) = tetradecanoate(in)</text>
        <dbReference type="Rhea" id="RHEA:45252"/>
        <dbReference type="ChEBI" id="CHEBI:30807"/>
    </reaction>
    <physiologicalReaction direction="left-to-right" evidence="4">
        <dbReference type="Rhea" id="RHEA:45253"/>
    </physiologicalReaction>
</comment>
<comment type="catalytic activity">
    <reaction evidence="27">
        <text>tetracosanoate(out) = tetracosanoate(in)</text>
        <dbReference type="Rhea" id="RHEA:45260"/>
        <dbReference type="ChEBI" id="CHEBI:31014"/>
    </reaction>
    <physiologicalReaction direction="left-to-right" evidence="27">
        <dbReference type="Rhea" id="RHEA:45261"/>
    </physiologicalReaction>
</comment>
<keyword evidence="20" id="KW-0445">Lipid transport</keyword>
<dbReference type="GO" id="GO:0150094">
    <property type="term" value="P:amyloid-beta clearance by cellular catabolic process"/>
    <property type="evidence" value="ECO:0007669"/>
    <property type="project" value="TreeGrafter"/>
</dbReference>
<gene>
    <name evidence="33" type="primary">CD36</name>
</gene>
<dbReference type="PROSITE" id="PS51257">
    <property type="entry name" value="PROKAR_LIPOPROTEIN"/>
    <property type="match status" value="1"/>
</dbReference>
<evidence type="ECO:0000256" key="28">
    <source>
        <dbReference type="ARBA" id="ARBA00029966"/>
    </source>
</evidence>
<keyword evidence="24" id="KW-0675">Receptor</keyword>
<keyword evidence="13" id="KW-1003">Cell membrane</keyword>
<keyword evidence="34" id="KW-1185">Reference proteome</keyword>
<evidence type="ECO:0000256" key="30">
    <source>
        <dbReference type="ARBA" id="ARBA00032188"/>
    </source>
</evidence>
<evidence type="ECO:0000256" key="26">
    <source>
        <dbReference type="ARBA" id="ARBA00023288"/>
    </source>
</evidence>
<sequence length="439" mass="49100">MGCCDLKCWLIAGTVVGAIACLAGLILIPVGNVVIEGTVKKEAVLQPGTTAYKNWISAGAPLYRQMWLFDVQNPEEVVRNGSVPVLKQRGPYTYRTRYIPKENVTFNDNYTVSFLLPAGAIFEPSMSVGTEEDIVTSLNLAVAGAYNLIDHKLANMLIQLSKSTLFQSRTVREMLWGYRDPMLKSIMGLFYPYNNTFDGPYNVFTVWTDGHAYKYGSSFSPFLDKKKHLYFFPSDICRSVYAEYVNSLDLKGITVYRFMLPQSIFASPTVNLDNKCFCTNYEVTNNCTMAGVLDIKACKGAPVFISLPHFLHGSPELLQTVNGLNPDPEEHSTFLDVEPITGFTLRVSKRLQVNMVYGPSKDIKILNQVKQITMFPLVWLNETASLDDETADMIKRELFSRMGTLETVQIALIASGAVLFIFCLIGVCYAQMSFTNMLC</sequence>
<evidence type="ECO:0000256" key="15">
    <source>
        <dbReference type="ARBA" id="ARBA00022692"/>
    </source>
</evidence>
<evidence type="ECO:0000256" key="1">
    <source>
        <dbReference type="ARBA" id="ARBA00000542"/>
    </source>
</evidence>
<dbReference type="AlphaFoldDB" id="A0AAY5EX93"/>